<dbReference type="Proteomes" id="UP000256269">
    <property type="component" value="Unassembled WGS sequence"/>
</dbReference>
<evidence type="ECO:0008006" key="3">
    <source>
        <dbReference type="Google" id="ProtNLM"/>
    </source>
</evidence>
<accession>A0A3E0H7V6</accession>
<organism evidence="1 2">
    <name type="scientific">Kutzneria buriramensis</name>
    <dbReference type="NCBI Taxonomy" id="1045776"/>
    <lineage>
        <taxon>Bacteria</taxon>
        <taxon>Bacillati</taxon>
        <taxon>Actinomycetota</taxon>
        <taxon>Actinomycetes</taxon>
        <taxon>Pseudonocardiales</taxon>
        <taxon>Pseudonocardiaceae</taxon>
        <taxon>Kutzneria</taxon>
    </lineage>
</organism>
<evidence type="ECO:0000313" key="1">
    <source>
        <dbReference type="EMBL" id="REH39398.1"/>
    </source>
</evidence>
<comment type="caution">
    <text evidence="1">The sequence shown here is derived from an EMBL/GenBank/DDBJ whole genome shotgun (WGS) entry which is preliminary data.</text>
</comment>
<dbReference type="SUPFAM" id="SSF52402">
    <property type="entry name" value="Adenine nucleotide alpha hydrolases-like"/>
    <property type="match status" value="1"/>
</dbReference>
<gene>
    <name evidence="1" type="ORF">BCF44_113253</name>
</gene>
<sequence>MVALGERRPSALMIPSQVTRVRPGRVTVGTDGSYWGRAALGWAARHAFRAGLELDVYEADRRYEDLPADLPADLGTGSVLRPYPLLTARIRSSGRDAASALHSAAAETGLLVLGCRGQHKCHLGVGHHALTLAASAQCDVVIVRGRPQAVHGELRKVTAWVGDGDDAVLARARDYARRTRSVLEVVRQQVAEPVPDGTDLLVIGGGARLGLAARTALHHAMCPVYIVR</sequence>
<name>A0A3E0H7V6_9PSEU</name>
<reference evidence="1 2" key="1">
    <citation type="submission" date="2018-08" db="EMBL/GenBank/DDBJ databases">
        <title>Genomic Encyclopedia of Archaeal and Bacterial Type Strains, Phase II (KMG-II): from individual species to whole genera.</title>
        <authorList>
            <person name="Goeker M."/>
        </authorList>
    </citation>
    <scope>NUCLEOTIDE SEQUENCE [LARGE SCALE GENOMIC DNA]</scope>
    <source>
        <strain evidence="1 2">DSM 45791</strain>
    </source>
</reference>
<dbReference type="AlphaFoldDB" id="A0A3E0H7V6"/>
<keyword evidence="2" id="KW-1185">Reference proteome</keyword>
<dbReference type="Gene3D" id="3.40.50.12370">
    <property type="match status" value="1"/>
</dbReference>
<dbReference type="EMBL" id="QUNO01000013">
    <property type="protein sequence ID" value="REH39398.1"/>
    <property type="molecule type" value="Genomic_DNA"/>
</dbReference>
<proteinExistence type="predicted"/>
<evidence type="ECO:0000313" key="2">
    <source>
        <dbReference type="Proteomes" id="UP000256269"/>
    </source>
</evidence>
<protein>
    <recommendedName>
        <fullName evidence="3">Nucleotide-binding universal stress UspA family protein</fullName>
    </recommendedName>
</protein>